<sequence length="70" mass="8148">MELYPTISTFDRVSLLLRFSKFLCLCSLVVACNRNMCCFYVIFYFFMHSIITGSFLPPCLKELHLSAKHS</sequence>
<keyword evidence="1" id="KW-1133">Transmembrane helix</keyword>
<dbReference type="EMBL" id="WIXE01001760">
    <property type="protein sequence ID" value="KAK5985424.1"/>
    <property type="molecule type" value="Genomic_DNA"/>
</dbReference>
<keyword evidence="1" id="KW-0472">Membrane</keyword>
<accession>A0AAN8F0Z6</accession>
<reference evidence="2 4" key="1">
    <citation type="submission" date="2019-10" db="EMBL/GenBank/DDBJ databases">
        <title>Assembly and Annotation for the nematode Trichostrongylus colubriformis.</title>
        <authorList>
            <person name="Martin J."/>
        </authorList>
    </citation>
    <scope>NUCLEOTIDE SEQUENCE [LARGE SCALE GENOMIC DNA]</scope>
    <source>
        <strain evidence="2">G859</strain>
        <tissue evidence="2">Whole worm</tissue>
    </source>
</reference>
<dbReference type="AlphaFoldDB" id="A0AAN8F0Z6"/>
<evidence type="ECO:0000256" key="1">
    <source>
        <dbReference type="SAM" id="Phobius"/>
    </source>
</evidence>
<keyword evidence="1" id="KW-0812">Transmembrane</keyword>
<dbReference type="Proteomes" id="UP001331761">
    <property type="component" value="Unassembled WGS sequence"/>
</dbReference>
<gene>
    <name evidence="3" type="ORF">GCK32_021590</name>
    <name evidence="2" type="ORF">GCK32_022391</name>
</gene>
<evidence type="ECO:0000313" key="3">
    <source>
        <dbReference type="EMBL" id="KAK5985424.1"/>
    </source>
</evidence>
<dbReference type="EMBL" id="WIXE01024434">
    <property type="protein sequence ID" value="KAK5965592.1"/>
    <property type="molecule type" value="Genomic_DNA"/>
</dbReference>
<proteinExistence type="predicted"/>
<organism evidence="2 4">
    <name type="scientific">Trichostrongylus colubriformis</name>
    <name type="common">Black scour worm</name>
    <dbReference type="NCBI Taxonomy" id="6319"/>
    <lineage>
        <taxon>Eukaryota</taxon>
        <taxon>Metazoa</taxon>
        <taxon>Ecdysozoa</taxon>
        <taxon>Nematoda</taxon>
        <taxon>Chromadorea</taxon>
        <taxon>Rhabditida</taxon>
        <taxon>Rhabditina</taxon>
        <taxon>Rhabditomorpha</taxon>
        <taxon>Strongyloidea</taxon>
        <taxon>Trichostrongylidae</taxon>
        <taxon>Trichostrongylus</taxon>
    </lineage>
</organism>
<feature type="transmembrane region" description="Helical" evidence="1">
    <location>
        <begin position="38"/>
        <end position="56"/>
    </location>
</feature>
<protein>
    <submittedName>
        <fullName evidence="2">Uncharacterized protein</fullName>
    </submittedName>
</protein>
<feature type="transmembrane region" description="Helical" evidence="1">
    <location>
        <begin position="12"/>
        <end position="31"/>
    </location>
</feature>
<comment type="caution">
    <text evidence="2">The sequence shown here is derived from an EMBL/GenBank/DDBJ whole genome shotgun (WGS) entry which is preliminary data.</text>
</comment>
<evidence type="ECO:0000313" key="4">
    <source>
        <dbReference type="Proteomes" id="UP001331761"/>
    </source>
</evidence>
<name>A0AAN8F0Z6_TRICO</name>
<evidence type="ECO:0000313" key="2">
    <source>
        <dbReference type="EMBL" id="KAK5965592.1"/>
    </source>
</evidence>
<keyword evidence="4" id="KW-1185">Reference proteome</keyword>